<protein>
    <recommendedName>
        <fullName evidence="6">Lipopolysaccharide assembly protein A domain-containing protein</fullName>
    </recommendedName>
</protein>
<evidence type="ECO:0000256" key="4">
    <source>
        <dbReference type="ARBA" id="ARBA00023136"/>
    </source>
</evidence>
<accession>A0A5S9PTM2</accession>
<dbReference type="GO" id="GO:0005886">
    <property type="term" value="C:plasma membrane"/>
    <property type="evidence" value="ECO:0007669"/>
    <property type="project" value="InterPro"/>
</dbReference>
<organism evidence="7 8">
    <name type="scientific">BD1-7 clade bacterium</name>
    <dbReference type="NCBI Taxonomy" id="2029982"/>
    <lineage>
        <taxon>Bacteria</taxon>
        <taxon>Pseudomonadati</taxon>
        <taxon>Pseudomonadota</taxon>
        <taxon>Gammaproteobacteria</taxon>
        <taxon>Cellvibrionales</taxon>
        <taxon>Spongiibacteraceae</taxon>
        <taxon>BD1-7 clade</taxon>
    </lineage>
</organism>
<dbReference type="InterPro" id="IPR010445">
    <property type="entry name" value="LapA_dom"/>
</dbReference>
<feature type="transmembrane region" description="Helical" evidence="5">
    <location>
        <begin position="24"/>
        <end position="45"/>
    </location>
</feature>
<dbReference type="EMBL" id="CACSII010000013">
    <property type="protein sequence ID" value="CAA0108221.1"/>
    <property type="molecule type" value="Genomic_DNA"/>
</dbReference>
<name>A0A5S9PTM2_9GAMM</name>
<keyword evidence="2 5" id="KW-0812">Transmembrane</keyword>
<dbReference type="Pfam" id="PF06305">
    <property type="entry name" value="LapA_dom"/>
    <property type="match status" value="1"/>
</dbReference>
<dbReference type="AlphaFoldDB" id="A0A5S9PTM2"/>
<sequence>MAGFHVSYEDSLLSFMLMIWLKRIFYLVLFLVCLGFGAYILLISLRNDALVNFDLFFVQLQQVPIEVLVIGAFLLGGLLGVASWLIPAPLKALKNKRKINQAKKELI</sequence>
<evidence type="ECO:0000256" key="1">
    <source>
        <dbReference type="ARBA" id="ARBA00022475"/>
    </source>
</evidence>
<keyword evidence="4 5" id="KW-0472">Membrane</keyword>
<evidence type="ECO:0000259" key="6">
    <source>
        <dbReference type="Pfam" id="PF06305"/>
    </source>
</evidence>
<evidence type="ECO:0000256" key="2">
    <source>
        <dbReference type="ARBA" id="ARBA00022692"/>
    </source>
</evidence>
<evidence type="ECO:0000256" key="5">
    <source>
        <dbReference type="SAM" id="Phobius"/>
    </source>
</evidence>
<evidence type="ECO:0000313" key="7">
    <source>
        <dbReference type="EMBL" id="CAA0108221.1"/>
    </source>
</evidence>
<keyword evidence="3 5" id="KW-1133">Transmembrane helix</keyword>
<proteinExistence type="predicted"/>
<feature type="domain" description="Lipopolysaccharide assembly protein A" evidence="6">
    <location>
        <begin position="47"/>
        <end position="106"/>
    </location>
</feature>
<dbReference type="Proteomes" id="UP000434580">
    <property type="component" value="Unassembled WGS sequence"/>
</dbReference>
<feature type="transmembrane region" description="Helical" evidence="5">
    <location>
        <begin position="65"/>
        <end position="88"/>
    </location>
</feature>
<evidence type="ECO:0000256" key="3">
    <source>
        <dbReference type="ARBA" id="ARBA00022989"/>
    </source>
</evidence>
<gene>
    <name evidence="7" type="ORF">DPBNPPHM_04093</name>
</gene>
<reference evidence="7 8" key="1">
    <citation type="submission" date="2019-11" db="EMBL/GenBank/DDBJ databases">
        <authorList>
            <person name="Holert J."/>
        </authorList>
    </citation>
    <scope>NUCLEOTIDE SEQUENCE [LARGE SCALE GENOMIC DNA]</scope>
    <source>
        <strain evidence="7">BC5_2</strain>
    </source>
</reference>
<evidence type="ECO:0000313" key="8">
    <source>
        <dbReference type="Proteomes" id="UP000434580"/>
    </source>
</evidence>
<keyword evidence="1" id="KW-1003">Cell membrane</keyword>